<evidence type="ECO:0000256" key="6">
    <source>
        <dbReference type="ARBA" id="ARBA00022777"/>
    </source>
</evidence>
<dbReference type="GO" id="GO:0005634">
    <property type="term" value="C:nucleus"/>
    <property type="evidence" value="ECO:0007669"/>
    <property type="project" value="TreeGrafter"/>
</dbReference>
<evidence type="ECO:0000313" key="9">
    <source>
        <dbReference type="EMBL" id="KAG2182180.1"/>
    </source>
</evidence>
<evidence type="ECO:0000256" key="7">
    <source>
        <dbReference type="ARBA" id="ARBA00022840"/>
    </source>
</evidence>
<dbReference type="OrthoDB" id="272370at2759"/>
<accession>A0A8H7UGH6</accession>
<dbReference type="EC" id="2.7.1.158" evidence="2 8"/>
<dbReference type="Gene3D" id="3.30.200.110">
    <property type="entry name" value="Inositol-pentakisphosphate 2-kinase, N-lobe"/>
    <property type="match status" value="1"/>
</dbReference>
<evidence type="ECO:0000256" key="4">
    <source>
        <dbReference type="ARBA" id="ARBA00022679"/>
    </source>
</evidence>
<proteinExistence type="predicted"/>
<protein>
    <recommendedName>
        <fullName evidence="3 8">Inositol-pentakisphosphate 2-kinase</fullName>
        <ecNumber evidence="2 8">2.7.1.158</ecNumber>
    </recommendedName>
</protein>
<comment type="catalytic activity">
    <reaction evidence="1 8">
        <text>1D-myo-inositol 1,3,4,5,6-pentakisphosphate + ATP = 1D-myo-inositol hexakisphosphate + ADP + H(+)</text>
        <dbReference type="Rhea" id="RHEA:20313"/>
        <dbReference type="ChEBI" id="CHEBI:15378"/>
        <dbReference type="ChEBI" id="CHEBI:30616"/>
        <dbReference type="ChEBI" id="CHEBI:57733"/>
        <dbReference type="ChEBI" id="CHEBI:58130"/>
        <dbReference type="ChEBI" id="CHEBI:456216"/>
        <dbReference type="EC" id="2.7.1.158"/>
    </reaction>
</comment>
<comment type="caution">
    <text evidence="9">The sequence shown here is derived from an EMBL/GenBank/DDBJ whole genome shotgun (WGS) entry which is preliminary data.</text>
</comment>
<gene>
    <name evidence="9" type="ORF">INT43_007107</name>
</gene>
<comment type="function">
    <text evidence="8">Phosphorylates Ins(1,3,4,5,6)P5 at position 2 to form Ins(1,2,3,4,5,6)P6 (InsP6 or phytate).</text>
</comment>
<evidence type="ECO:0000256" key="2">
    <source>
        <dbReference type="ARBA" id="ARBA00012023"/>
    </source>
</evidence>
<name>A0A8H7UGH6_MORIS</name>
<organism evidence="9 10">
    <name type="scientific">Mortierella isabellina</name>
    <name type="common">Filamentous fungus</name>
    <name type="synonym">Umbelopsis isabellina</name>
    <dbReference type="NCBI Taxonomy" id="91625"/>
    <lineage>
        <taxon>Eukaryota</taxon>
        <taxon>Fungi</taxon>
        <taxon>Fungi incertae sedis</taxon>
        <taxon>Mucoromycota</taxon>
        <taxon>Mucoromycotina</taxon>
        <taxon>Umbelopsidomycetes</taxon>
        <taxon>Umbelopsidales</taxon>
        <taxon>Umbelopsidaceae</taxon>
        <taxon>Umbelopsis</taxon>
    </lineage>
</organism>
<dbReference type="GO" id="GO:0032958">
    <property type="term" value="P:inositol phosphate biosynthetic process"/>
    <property type="evidence" value="ECO:0007669"/>
    <property type="project" value="TreeGrafter"/>
</dbReference>
<comment type="domain">
    <text evidence="8">The EXKPK motif is conserved in inositol-pentakisphosphate 2-kinases of both family 1 and 2.</text>
</comment>
<keyword evidence="5 8" id="KW-0547">Nucleotide-binding</keyword>
<evidence type="ECO:0000313" key="10">
    <source>
        <dbReference type="Proteomes" id="UP000654370"/>
    </source>
</evidence>
<dbReference type="InterPro" id="IPR043001">
    <property type="entry name" value="IP5_2-K_N_lobe"/>
</dbReference>
<keyword evidence="6 8" id="KW-0418">Kinase</keyword>
<evidence type="ECO:0000256" key="3">
    <source>
        <dbReference type="ARBA" id="ARBA00014846"/>
    </source>
</evidence>
<dbReference type="GO" id="GO:0035299">
    <property type="term" value="F:inositol-1,3,4,5,6-pentakisphosphate 2-kinase activity"/>
    <property type="evidence" value="ECO:0007669"/>
    <property type="project" value="UniProtKB-EC"/>
</dbReference>
<keyword evidence="4 8" id="KW-0808">Transferase</keyword>
<dbReference type="GO" id="GO:0005524">
    <property type="term" value="F:ATP binding"/>
    <property type="evidence" value="ECO:0007669"/>
    <property type="project" value="UniProtKB-KW"/>
</dbReference>
<dbReference type="AlphaFoldDB" id="A0A8H7UGH6"/>
<dbReference type="PANTHER" id="PTHR14456:SF2">
    <property type="entry name" value="INOSITOL-PENTAKISPHOSPHATE 2-KINASE"/>
    <property type="match status" value="1"/>
</dbReference>
<dbReference type="EMBL" id="JAEPQZ010000004">
    <property type="protein sequence ID" value="KAG2182180.1"/>
    <property type="molecule type" value="Genomic_DNA"/>
</dbReference>
<keyword evidence="10" id="KW-1185">Reference proteome</keyword>
<evidence type="ECO:0000256" key="5">
    <source>
        <dbReference type="ARBA" id="ARBA00022741"/>
    </source>
</evidence>
<sequence>MTVWDASQWDYRGEGNANLVIYYTGCDHELVGKALRLRKIKCTSCSKAPQCQEDARTCVDTLQNVFKPLIGEEYTSNMVQSAVKLSQRKDVNELARFGLLGEDLLNSSVAVEVKPKWGFLPQVEGLKQKACRFCMHSHLRGSPSHYCPLDLYSGDRDRVRTALEALAKCPSNNYRVLVNTPFTDEALMSLMTEILTTDPILCNLVKLQMSLDEWDVERIWPLYEKHKHEVDDLTTDQWIQAVQNFKNGQCRDDPKQRIMEYVLSMTFKDCSVMISIGNSADKQIEWQLQDRWLSTSYSIKVIDLDLKAVHRIGHWYDLDQKIVKHAEESQFAPKCVKNPA</sequence>
<dbReference type="Proteomes" id="UP000654370">
    <property type="component" value="Unassembled WGS sequence"/>
</dbReference>
<evidence type="ECO:0000256" key="1">
    <source>
        <dbReference type="ARBA" id="ARBA00001774"/>
    </source>
</evidence>
<evidence type="ECO:0000256" key="8">
    <source>
        <dbReference type="RuleBase" id="RU364126"/>
    </source>
</evidence>
<keyword evidence="7 8" id="KW-0067">ATP-binding</keyword>
<dbReference type="Pfam" id="PF06090">
    <property type="entry name" value="Ins_P5_2-kin"/>
    <property type="match status" value="1"/>
</dbReference>
<dbReference type="PANTHER" id="PTHR14456">
    <property type="entry name" value="INOSITOL POLYPHOSPHATE KINASE 1"/>
    <property type="match status" value="1"/>
</dbReference>
<reference evidence="9" key="1">
    <citation type="submission" date="2020-12" db="EMBL/GenBank/DDBJ databases">
        <title>Metabolic potential, ecology and presence of endohyphal bacteria is reflected in genomic diversity of Mucoromycotina.</title>
        <authorList>
            <person name="Muszewska A."/>
            <person name="Okrasinska A."/>
            <person name="Steczkiewicz K."/>
            <person name="Drgas O."/>
            <person name="Orlowska M."/>
            <person name="Perlinska-Lenart U."/>
            <person name="Aleksandrzak-Piekarczyk T."/>
            <person name="Szatraj K."/>
            <person name="Zielenkiewicz U."/>
            <person name="Pilsyk S."/>
            <person name="Malc E."/>
            <person name="Mieczkowski P."/>
            <person name="Kruszewska J.S."/>
            <person name="Biernat P."/>
            <person name="Pawlowska J."/>
        </authorList>
    </citation>
    <scope>NUCLEOTIDE SEQUENCE</scope>
    <source>
        <strain evidence="9">WA0000067209</strain>
    </source>
</reference>
<dbReference type="InterPro" id="IPR009286">
    <property type="entry name" value="Ins_P5_2-kin"/>
</dbReference>